<dbReference type="Pfam" id="PF00520">
    <property type="entry name" value="Ion_trans"/>
    <property type="match status" value="1"/>
</dbReference>
<feature type="transmembrane region" description="Helical" evidence="8">
    <location>
        <begin position="210"/>
        <end position="232"/>
    </location>
</feature>
<dbReference type="Gene3D" id="1.10.287.630">
    <property type="entry name" value="Helix hairpin bin"/>
    <property type="match status" value="1"/>
</dbReference>
<dbReference type="InterPro" id="IPR000595">
    <property type="entry name" value="cNMP-bd_dom"/>
</dbReference>
<name>A0A061S2C0_9CHLO</name>
<dbReference type="PROSITE" id="PS50042">
    <property type="entry name" value="CNMP_BINDING_3"/>
    <property type="match status" value="1"/>
</dbReference>
<dbReference type="SMART" id="SM00100">
    <property type="entry name" value="cNMP"/>
    <property type="match status" value="1"/>
</dbReference>
<evidence type="ECO:0000313" key="10">
    <source>
        <dbReference type="EMBL" id="JAC78398.1"/>
    </source>
</evidence>
<dbReference type="InterPro" id="IPR018490">
    <property type="entry name" value="cNMP-bd_dom_sf"/>
</dbReference>
<evidence type="ECO:0000256" key="4">
    <source>
        <dbReference type="ARBA" id="ARBA00022989"/>
    </source>
</evidence>
<evidence type="ECO:0000256" key="6">
    <source>
        <dbReference type="ARBA" id="ARBA00023136"/>
    </source>
</evidence>
<dbReference type="EMBL" id="GBEZ01007033">
    <property type="protein sequence ID" value="JAC78398.1"/>
    <property type="molecule type" value="Transcribed_RNA"/>
</dbReference>
<dbReference type="SUPFAM" id="SSF51206">
    <property type="entry name" value="cAMP-binding domain-like"/>
    <property type="match status" value="1"/>
</dbReference>
<keyword evidence="10" id="KW-0407">Ion channel</keyword>
<dbReference type="Gene3D" id="2.60.120.10">
    <property type="entry name" value="Jelly Rolls"/>
    <property type="match status" value="1"/>
</dbReference>
<gene>
    <name evidence="10" type="primary">HCN4</name>
    <name evidence="10" type="ORF">TSPGSL018_15220</name>
</gene>
<dbReference type="InterPro" id="IPR005821">
    <property type="entry name" value="Ion_trans_dom"/>
</dbReference>
<dbReference type="SUPFAM" id="SSF81324">
    <property type="entry name" value="Voltage-gated potassium channels"/>
    <property type="match status" value="1"/>
</dbReference>
<dbReference type="PANTHER" id="PTHR45689:SF5">
    <property type="entry name" value="I[[H]] CHANNEL, ISOFORM E"/>
    <property type="match status" value="1"/>
</dbReference>
<evidence type="ECO:0000256" key="1">
    <source>
        <dbReference type="ARBA" id="ARBA00004141"/>
    </source>
</evidence>
<dbReference type="PANTHER" id="PTHR45689">
    <property type="entry name" value="I[[H]] CHANNEL, ISOFORM E"/>
    <property type="match status" value="1"/>
</dbReference>
<evidence type="ECO:0000256" key="7">
    <source>
        <dbReference type="SAM" id="MobiDB-lite"/>
    </source>
</evidence>
<feature type="compositionally biased region" description="Low complexity" evidence="7">
    <location>
        <begin position="29"/>
        <end position="42"/>
    </location>
</feature>
<dbReference type="CDD" id="cd00038">
    <property type="entry name" value="CAP_ED"/>
    <property type="match status" value="1"/>
</dbReference>
<dbReference type="GO" id="GO:0003254">
    <property type="term" value="P:regulation of membrane depolarization"/>
    <property type="evidence" value="ECO:0007669"/>
    <property type="project" value="TreeGrafter"/>
</dbReference>
<feature type="transmembrane region" description="Helical" evidence="8">
    <location>
        <begin position="411"/>
        <end position="430"/>
    </location>
</feature>
<accession>A0A061S2C0</accession>
<dbReference type="AlphaFoldDB" id="A0A061S2C0"/>
<protein>
    <submittedName>
        <fullName evidence="10">Hyperpolarization activated cyclic nucleotide-gated potassium channel 4</fullName>
    </submittedName>
</protein>
<dbReference type="GO" id="GO:0005249">
    <property type="term" value="F:voltage-gated potassium channel activity"/>
    <property type="evidence" value="ECO:0007669"/>
    <property type="project" value="TreeGrafter"/>
</dbReference>
<comment type="subcellular location">
    <subcellularLocation>
        <location evidence="1">Membrane</location>
        <topology evidence="1">Multi-pass membrane protein</topology>
    </subcellularLocation>
</comment>
<feature type="transmembrane region" description="Helical" evidence="8">
    <location>
        <begin position="370"/>
        <end position="391"/>
    </location>
</feature>
<proteinExistence type="predicted"/>
<sequence>MPRVGPAPDSQPLLFENEGDKQGDPRSLEQQQSTEAAAATTSVPQPEHGTEAPASTELRSWPEPKPNRMKLPSLQKELSSMSRQSNGSLGDEEPDANSPSEERRWMAVEKAVYLERKNSLDVGGSRKAHEEEGSEERPRSPNKDRSSWSKVREKRSFLRHLATTAAEPDATLHHHPVMNIEPEREDEAPRGRCDVPVIHPLSKLRHYWDLLIIAMVMYTTLVLPVRTAFLWHEETGIVEEDTSGRTAIRADVTGWTVMEIIIDFTFLLDVALNFNTGFIREPDYVAVMDRRQIAAAYLRGWFMLDLLSSIPLDLIIMQQSNTALRFPRVLRLIRTFRLIKVLRLSRAFRYAERLQIFSGMSTFGMRITKLIFLGVIFLHWNACTQFLVAAASEFPEESWVVQMELEQSDMFTQYSWAMFLAGSQMFCIGYGPVMPYLVQEAWTILLSFVLGASLFAVFVGIITSMLISADTISSTFYQKMEVVNQYMAHRKLPLGLRHRIRDSMEYKWRTRRALDEHLILQDFPSGLRSEAAAYVCRPLILKVPFFRDADEGFVQSLALYLHPEVFIAGEAIVKEGMLAREMYFLNTGLVKITAKGIEIVTISEGSYFGEIGVLHSAPRSATCTAVTDCEVFVLYKSSLEEVMSDFPQYREHFLQIAEQRLREVQVKSSFTSGHMAAIPEENGEEGSASAAAEPEEGRK</sequence>
<organism evidence="10">
    <name type="scientific">Tetraselmis sp. GSL018</name>
    <dbReference type="NCBI Taxonomy" id="582737"/>
    <lineage>
        <taxon>Eukaryota</taxon>
        <taxon>Viridiplantae</taxon>
        <taxon>Chlorophyta</taxon>
        <taxon>core chlorophytes</taxon>
        <taxon>Chlorodendrophyceae</taxon>
        <taxon>Chlorodendrales</taxon>
        <taxon>Chlorodendraceae</taxon>
        <taxon>Tetraselmis</taxon>
    </lineage>
</organism>
<evidence type="ECO:0000256" key="3">
    <source>
        <dbReference type="ARBA" id="ARBA00022692"/>
    </source>
</evidence>
<keyword evidence="6 8" id="KW-0472">Membrane</keyword>
<dbReference type="GO" id="GO:0098855">
    <property type="term" value="C:HCN channel complex"/>
    <property type="evidence" value="ECO:0007669"/>
    <property type="project" value="TreeGrafter"/>
</dbReference>
<evidence type="ECO:0000256" key="2">
    <source>
        <dbReference type="ARBA" id="ARBA00022448"/>
    </source>
</evidence>
<dbReference type="Gene3D" id="1.10.287.70">
    <property type="match status" value="1"/>
</dbReference>
<keyword evidence="3 8" id="KW-0812">Transmembrane</keyword>
<keyword evidence="4 8" id="KW-1133">Transmembrane helix</keyword>
<keyword evidence="5" id="KW-0406">Ion transport</keyword>
<feature type="domain" description="Cyclic nucleotide-binding" evidence="9">
    <location>
        <begin position="545"/>
        <end position="660"/>
    </location>
</feature>
<feature type="transmembrane region" description="Helical" evidence="8">
    <location>
        <begin position="442"/>
        <end position="467"/>
    </location>
</feature>
<feature type="region of interest" description="Disordered" evidence="7">
    <location>
        <begin position="676"/>
        <end position="699"/>
    </location>
</feature>
<dbReference type="GO" id="GO:0035725">
    <property type="term" value="P:sodium ion transmembrane transport"/>
    <property type="evidence" value="ECO:0007669"/>
    <property type="project" value="TreeGrafter"/>
</dbReference>
<reference evidence="10" key="1">
    <citation type="submission" date="2014-05" db="EMBL/GenBank/DDBJ databases">
        <title>The transcriptome of the halophilic microalga Tetraselmis sp. GSL018 isolated from the Great Salt Lake, Utah.</title>
        <authorList>
            <person name="Jinkerson R.E."/>
            <person name="D'Adamo S."/>
            <person name="Posewitz M.C."/>
        </authorList>
    </citation>
    <scope>NUCLEOTIDE SEQUENCE</scope>
    <source>
        <strain evidence="10">GSL018</strain>
    </source>
</reference>
<evidence type="ECO:0000256" key="5">
    <source>
        <dbReference type="ARBA" id="ARBA00023065"/>
    </source>
</evidence>
<feature type="region of interest" description="Disordered" evidence="7">
    <location>
        <begin position="1"/>
        <end position="102"/>
    </location>
</feature>
<keyword evidence="2" id="KW-0813">Transport</keyword>
<feature type="region of interest" description="Disordered" evidence="7">
    <location>
        <begin position="119"/>
        <end position="151"/>
    </location>
</feature>
<dbReference type="Pfam" id="PF00027">
    <property type="entry name" value="cNMP_binding"/>
    <property type="match status" value="1"/>
</dbReference>
<evidence type="ECO:0000259" key="9">
    <source>
        <dbReference type="PROSITE" id="PS50042"/>
    </source>
</evidence>
<evidence type="ECO:0000256" key="8">
    <source>
        <dbReference type="SAM" id="Phobius"/>
    </source>
</evidence>
<dbReference type="InterPro" id="IPR051413">
    <property type="entry name" value="K/Na_HCN_channel"/>
</dbReference>
<feature type="compositionally biased region" description="Polar residues" evidence="7">
    <location>
        <begin position="76"/>
        <end position="88"/>
    </location>
</feature>
<dbReference type="InterPro" id="IPR014710">
    <property type="entry name" value="RmlC-like_jellyroll"/>
</dbReference>
<feature type="compositionally biased region" description="Basic and acidic residues" evidence="7">
    <location>
        <begin position="18"/>
        <end position="27"/>
    </location>
</feature>
<feature type="compositionally biased region" description="Basic and acidic residues" evidence="7">
    <location>
        <begin position="127"/>
        <end position="151"/>
    </location>
</feature>